<dbReference type="EMBL" id="GBRH01268507">
    <property type="protein sequence ID" value="JAD29388.1"/>
    <property type="molecule type" value="Transcribed_RNA"/>
</dbReference>
<reference evidence="1" key="2">
    <citation type="journal article" date="2015" name="Data Brief">
        <title>Shoot transcriptome of the giant reed, Arundo donax.</title>
        <authorList>
            <person name="Barrero R.A."/>
            <person name="Guerrero F.D."/>
            <person name="Moolhuijzen P."/>
            <person name="Goolsby J.A."/>
            <person name="Tidwell J."/>
            <person name="Bellgard S.E."/>
            <person name="Bellgard M.I."/>
        </authorList>
    </citation>
    <scope>NUCLEOTIDE SEQUENCE</scope>
    <source>
        <tissue evidence="1">Shoot tissue taken approximately 20 cm above the soil surface</tissue>
    </source>
</reference>
<organism evidence="1">
    <name type="scientific">Arundo donax</name>
    <name type="common">Giant reed</name>
    <name type="synonym">Donax arundinaceus</name>
    <dbReference type="NCBI Taxonomy" id="35708"/>
    <lineage>
        <taxon>Eukaryota</taxon>
        <taxon>Viridiplantae</taxon>
        <taxon>Streptophyta</taxon>
        <taxon>Embryophyta</taxon>
        <taxon>Tracheophyta</taxon>
        <taxon>Spermatophyta</taxon>
        <taxon>Magnoliopsida</taxon>
        <taxon>Liliopsida</taxon>
        <taxon>Poales</taxon>
        <taxon>Poaceae</taxon>
        <taxon>PACMAD clade</taxon>
        <taxon>Arundinoideae</taxon>
        <taxon>Arundineae</taxon>
        <taxon>Arundo</taxon>
    </lineage>
</organism>
<dbReference type="AlphaFoldDB" id="A0A0A8YVD6"/>
<evidence type="ECO:0000313" key="1">
    <source>
        <dbReference type="EMBL" id="JAD29388.1"/>
    </source>
</evidence>
<protein>
    <submittedName>
        <fullName evidence="1">Uncharacterized protein</fullName>
    </submittedName>
</protein>
<accession>A0A0A8YVD6</accession>
<sequence>MDWDQKSSTIQGVLRSLTNHQLLKILP</sequence>
<proteinExistence type="predicted"/>
<reference evidence="1" key="1">
    <citation type="submission" date="2014-09" db="EMBL/GenBank/DDBJ databases">
        <authorList>
            <person name="Magalhaes I.L.F."/>
            <person name="Oliveira U."/>
            <person name="Santos F.R."/>
            <person name="Vidigal T.H.D.A."/>
            <person name="Brescovit A.D."/>
            <person name="Santos A.J."/>
        </authorList>
    </citation>
    <scope>NUCLEOTIDE SEQUENCE</scope>
    <source>
        <tissue evidence="1">Shoot tissue taken approximately 20 cm above the soil surface</tissue>
    </source>
</reference>
<name>A0A0A8YVD6_ARUDO</name>